<gene>
    <name evidence="3" type="ORF">KHLLAP_LOCUS9405</name>
</gene>
<proteinExistence type="predicted"/>
<evidence type="ECO:0000313" key="3">
    <source>
        <dbReference type="EMBL" id="CAJ2508937.1"/>
    </source>
</evidence>
<dbReference type="PANTHER" id="PTHR33112:SF16">
    <property type="entry name" value="HETEROKARYON INCOMPATIBILITY DOMAIN-CONTAINING PROTEIN"/>
    <property type="match status" value="1"/>
</dbReference>
<evidence type="ECO:0000256" key="1">
    <source>
        <dbReference type="SAM" id="MobiDB-lite"/>
    </source>
</evidence>
<feature type="compositionally biased region" description="Basic residues" evidence="1">
    <location>
        <begin position="285"/>
        <end position="302"/>
    </location>
</feature>
<feature type="domain" description="Heterokaryon incompatibility" evidence="2">
    <location>
        <begin position="24"/>
        <end position="136"/>
    </location>
</feature>
<comment type="caution">
    <text evidence="3">The sequence shown here is derived from an EMBL/GenBank/DDBJ whole genome shotgun (WGS) entry which is preliminary data.</text>
</comment>
<dbReference type="Pfam" id="PF06985">
    <property type="entry name" value="HET"/>
    <property type="match status" value="1"/>
</dbReference>
<feature type="region of interest" description="Disordered" evidence="1">
    <location>
        <begin position="284"/>
        <end position="309"/>
    </location>
</feature>
<accession>A0AAI8VR49</accession>
<keyword evidence="4" id="KW-1185">Reference proteome</keyword>
<dbReference type="PANTHER" id="PTHR33112">
    <property type="entry name" value="DOMAIN PROTEIN, PUTATIVE-RELATED"/>
    <property type="match status" value="1"/>
</dbReference>
<protein>
    <submittedName>
        <fullName evidence="3">Uu.00g139630.m01.CDS01</fullName>
    </submittedName>
</protein>
<organism evidence="3 4">
    <name type="scientific">Anthostomella pinea</name>
    <dbReference type="NCBI Taxonomy" id="933095"/>
    <lineage>
        <taxon>Eukaryota</taxon>
        <taxon>Fungi</taxon>
        <taxon>Dikarya</taxon>
        <taxon>Ascomycota</taxon>
        <taxon>Pezizomycotina</taxon>
        <taxon>Sordariomycetes</taxon>
        <taxon>Xylariomycetidae</taxon>
        <taxon>Xylariales</taxon>
        <taxon>Xylariaceae</taxon>
        <taxon>Anthostomella</taxon>
    </lineage>
</organism>
<dbReference type="AlphaFoldDB" id="A0AAI8VR49"/>
<evidence type="ECO:0000313" key="4">
    <source>
        <dbReference type="Proteomes" id="UP001295740"/>
    </source>
</evidence>
<name>A0AAI8VR49_9PEZI</name>
<dbReference type="Proteomes" id="UP001295740">
    <property type="component" value="Unassembled WGS sequence"/>
</dbReference>
<evidence type="ECO:0000259" key="2">
    <source>
        <dbReference type="Pfam" id="PF06985"/>
    </source>
</evidence>
<dbReference type="EMBL" id="CAUWAG010000012">
    <property type="protein sequence ID" value="CAJ2508937.1"/>
    <property type="molecule type" value="Genomic_DNA"/>
</dbReference>
<sequence>MVLSTRNEPFLSCGFPSNFLSVAAYDAGTLARKLGIRYLWVDALCIIQGSGGDWHAESGKMDIVCSNAALTIASVDGSSLSDASKNRSFLNQASQLLSFDVSDSDPEDIYKILDRTGNFISRPEGELDGRGWAFQEKLLLPRTLSITRDGMYWDCLHYSACDQRPTGLLGDVSPGFQDVDDRAFKNILIGSPLTGGISKQLGYWLWRRAVQEYTSRELTKKEDRAIAINGIARRMGALLEDEQVLGIWRQDSLRSLIWFVETAPRHWPSFGSLALVEADHEESNHRRKFTRRNIQHEHRHGHGSQPRNQ</sequence>
<reference evidence="3" key="1">
    <citation type="submission" date="2023-10" db="EMBL/GenBank/DDBJ databases">
        <authorList>
            <person name="Hackl T."/>
        </authorList>
    </citation>
    <scope>NUCLEOTIDE SEQUENCE</scope>
</reference>
<dbReference type="InterPro" id="IPR010730">
    <property type="entry name" value="HET"/>
</dbReference>